<protein>
    <submittedName>
        <fullName evidence="1">Uncharacterized protein</fullName>
    </submittedName>
</protein>
<evidence type="ECO:0000313" key="2">
    <source>
        <dbReference type="Proteomes" id="UP001367508"/>
    </source>
</evidence>
<comment type="caution">
    <text evidence="1">The sequence shown here is derived from an EMBL/GenBank/DDBJ whole genome shotgun (WGS) entry which is preliminary data.</text>
</comment>
<dbReference type="Gene3D" id="1.10.560.10">
    <property type="entry name" value="GroEL-like equatorial domain"/>
    <property type="match status" value="1"/>
</dbReference>
<dbReference type="SUPFAM" id="SSF48592">
    <property type="entry name" value="GroEL equatorial domain-like"/>
    <property type="match status" value="1"/>
</dbReference>
<dbReference type="Proteomes" id="UP001367508">
    <property type="component" value="Unassembled WGS sequence"/>
</dbReference>
<accession>A0AAN9QIL2</accession>
<dbReference type="EMBL" id="JAYMYQ010000004">
    <property type="protein sequence ID" value="KAK7338915.1"/>
    <property type="molecule type" value="Genomic_DNA"/>
</dbReference>
<proteinExistence type="predicted"/>
<gene>
    <name evidence="1" type="ORF">VNO77_19549</name>
</gene>
<name>A0AAN9QIL2_CANGL</name>
<keyword evidence="2" id="KW-1185">Reference proteome</keyword>
<dbReference type="AlphaFoldDB" id="A0AAN9QIL2"/>
<reference evidence="1 2" key="1">
    <citation type="submission" date="2024-01" db="EMBL/GenBank/DDBJ databases">
        <title>The genomes of 5 underutilized Papilionoideae crops provide insights into root nodulation and disease resistanc.</title>
        <authorList>
            <person name="Jiang F."/>
        </authorList>
    </citation>
    <scope>NUCLEOTIDE SEQUENCE [LARGE SCALE GENOMIC DNA]</scope>
    <source>
        <strain evidence="1">LVBAO_FW01</strain>
        <tissue evidence="1">Leaves</tissue>
    </source>
</reference>
<sequence length="184" mass="20519">MYIAAPVIYTTIMHGSKLGFLRIVVQFLGKSAGKLVEQIFMNGVKLLGDLVVEFFTAPFGVSAEELEQNPAHVLVCKLFISAGRHHVDKAAWDSLKKRIKYQAQPKYIEGEMQPGQTSFCLVIPRQLCDNAGFDATDALNKLRQKHALAFKNFSQHSISLYAHWAVILKPYTSTPPLDTLGENL</sequence>
<evidence type="ECO:0000313" key="1">
    <source>
        <dbReference type="EMBL" id="KAK7338915.1"/>
    </source>
</evidence>
<organism evidence="1 2">
    <name type="scientific">Canavalia gladiata</name>
    <name type="common">Sword bean</name>
    <name type="synonym">Dolichos gladiatus</name>
    <dbReference type="NCBI Taxonomy" id="3824"/>
    <lineage>
        <taxon>Eukaryota</taxon>
        <taxon>Viridiplantae</taxon>
        <taxon>Streptophyta</taxon>
        <taxon>Embryophyta</taxon>
        <taxon>Tracheophyta</taxon>
        <taxon>Spermatophyta</taxon>
        <taxon>Magnoliopsida</taxon>
        <taxon>eudicotyledons</taxon>
        <taxon>Gunneridae</taxon>
        <taxon>Pentapetalae</taxon>
        <taxon>rosids</taxon>
        <taxon>fabids</taxon>
        <taxon>Fabales</taxon>
        <taxon>Fabaceae</taxon>
        <taxon>Papilionoideae</taxon>
        <taxon>50 kb inversion clade</taxon>
        <taxon>NPAAA clade</taxon>
        <taxon>indigoferoid/millettioid clade</taxon>
        <taxon>Phaseoleae</taxon>
        <taxon>Canavalia</taxon>
    </lineage>
</organism>
<dbReference type="InterPro" id="IPR027413">
    <property type="entry name" value="GROEL-like_equatorial_sf"/>
</dbReference>